<name>A0A1M7A197_9FLAO</name>
<gene>
    <name evidence="1" type="ORF">BBH99_04020</name>
    <name evidence="2" type="ORF">SAMN05444407_103444</name>
</gene>
<dbReference type="RefSeq" id="WP_066690690.1">
    <property type="nucleotide sequence ID" value="NZ_FRBM01000003.1"/>
</dbReference>
<accession>A0A1M7A197</accession>
<dbReference type="Proteomes" id="UP000184069">
    <property type="component" value="Unassembled WGS sequence"/>
</dbReference>
<evidence type="ECO:0000313" key="4">
    <source>
        <dbReference type="Proteomes" id="UP000184069"/>
    </source>
</evidence>
<dbReference type="Proteomes" id="UP000093508">
    <property type="component" value="Unassembled WGS sequence"/>
</dbReference>
<reference evidence="2 4" key="2">
    <citation type="submission" date="2016-11" db="EMBL/GenBank/DDBJ databases">
        <authorList>
            <person name="Jaros S."/>
            <person name="Januszkiewicz K."/>
            <person name="Wedrychowicz H."/>
        </authorList>
    </citation>
    <scope>NUCLEOTIDE SEQUENCE [LARGE SCALE GENOMIC DNA]</scope>
    <source>
        <strain evidence="2 4">DSM 27621</strain>
    </source>
</reference>
<keyword evidence="3" id="KW-1185">Reference proteome</keyword>
<dbReference type="EMBL" id="FRBM01000003">
    <property type="protein sequence ID" value="SHL36389.1"/>
    <property type="molecule type" value="Genomic_DNA"/>
</dbReference>
<protein>
    <submittedName>
        <fullName evidence="2">Uncharacterized protein</fullName>
    </submittedName>
</protein>
<dbReference type="OrthoDB" id="799046at2"/>
<dbReference type="AlphaFoldDB" id="A0A1M7A197"/>
<evidence type="ECO:0000313" key="2">
    <source>
        <dbReference type="EMBL" id="SHL36389.1"/>
    </source>
</evidence>
<reference evidence="1 3" key="1">
    <citation type="submission" date="2016-07" db="EMBL/GenBank/DDBJ databases">
        <authorList>
            <person name="Jeong J.-J."/>
            <person name="Kim D.W."/>
            <person name="Sang M.K."/>
            <person name="Choi I.-G."/>
            <person name="Kim K.D."/>
        </authorList>
    </citation>
    <scope>NUCLEOTIDE SEQUENCE [LARGE SCALE GENOMIC DNA]</scope>
    <source>
        <strain evidence="1 3">C-26</strain>
    </source>
</reference>
<sequence length="121" mass="13737">MNTTVLNNYKIDFQFLSNINEAIVKQTILTDLGYLISIFLIEHPYVNYLNNEIIPQINNALNNGTIDDFQRGDSVILTIGKTNSNFTYTGISTKNVSIPTIDLKEIILSWIEFLTNHGIIK</sequence>
<evidence type="ECO:0000313" key="1">
    <source>
        <dbReference type="EMBL" id="OCA80500.1"/>
    </source>
</evidence>
<evidence type="ECO:0000313" key="3">
    <source>
        <dbReference type="Proteomes" id="UP000093508"/>
    </source>
</evidence>
<proteinExistence type="predicted"/>
<organism evidence="2 4">
    <name type="scientific">Chryseobacterium contaminans</name>
    <dbReference type="NCBI Taxonomy" id="1423959"/>
    <lineage>
        <taxon>Bacteria</taxon>
        <taxon>Pseudomonadati</taxon>
        <taxon>Bacteroidota</taxon>
        <taxon>Flavobacteriia</taxon>
        <taxon>Flavobacteriales</taxon>
        <taxon>Weeksellaceae</taxon>
        <taxon>Chryseobacterium group</taxon>
        <taxon>Chryseobacterium</taxon>
    </lineage>
</organism>
<dbReference type="EMBL" id="MAYF01000002">
    <property type="protein sequence ID" value="OCA80500.1"/>
    <property type="molecule type" value="Genomic_DNA"/>
</dbReference>
<dbReference type="STRING" id="1423959.SAMN05444407_103444"/>